<comment type="similarity">
    <text evidence="1">Belongs to the CutC family.</text>
</comment>
<dbReference type="HAMAP" id="MF_00795">
    <property type="entry name" value="CutC"/>
    <property type="match status" value="1"/>
</dbReference>
<name>A0A8H5D3A6_9AGAR</name>
<dbReference type="OrthoDB" id="7392499at2759"/>
<dbReference type="SUPFAM" id="SSF110395">
    <property type="entry name" value="CutC-like"/>
    <property type="match status" value="1"/>
</dbReference>
<dbReference type="Pfam" id="PF03932">
    <property type="entry name" value="CutC"/>
    <property type="match status" value="1"/>
</dbReference>
<dbReference type="InterPro" id="IPR005627">
    <property type="entry name" value="CutC-like"/>
</dbReference>
<keyword evidence="4" id="KW-1185">Reference proteome</keyword>
<proteinExistence type="inferred from homology"/>
<accession>A0A8H5D3A6</accession>
<reference evidence="3 4" key="1">
    <citation type="journal article" date="2020" name="ISME J.">
        <title>Uncovering the hidden diversity of litter-decomposition mechanisms in mushroom-forming fungi.</title>
        <authorList>
            <person name="Floudas D."/>
            <person name="Bentzer J."/>
            <person name="Ahren D."/>
            <person name="Johansson T."/>
            <person name="Persson P."/>
            <person name="Tunlid A."/>
        </authorList>
    </citation>
    <scope>NUCLEOTIDE SEQUENCE [LARGE SCALE GENOMIC DNA]</scope>
    <source>
        <strain evidence="3 4">CBS 146.42</strain>
    </source>
</reference>
<dbReference type="GO" id="GO:0005507">
    <property type="term" value="F:copper ion binding"/>
    <property type="evidence" value="ECO:0007669"/>
    <property type="project" value="TreeGrafter"/>
</dbReference>
<dbReference type="PANTHER" id="PTHR12598">
    <property type="entry name" value="COPPER HOMEOSTASIS PROTEIN CUTC"/>
    <property type="match status" value="1"/>
</dbReference>
<evidence type="ECO:0000313" key="4">
    <source>
        <dbReference type="Proteomes" id="UP000559027"/>
    </source>
</evidence>
<sequence>MTTITNILIEVCVDSVESAINAVAGGADRLELCANLGAGGGTTPSLGLLKLVKQAVKEVPIMVMIRPRVGDFMYSEFELEVMLEDIRTFRDLGVRGFVVGVLTKEGRVDIGRMRKIVDEILPLEVCFHRAFDMAKDGDAALRDIMEIGGVSRVLTSGQETTVGQGLTRLESLFHLSKTLTDHEVWGLTILPGSGINAKTAPEVLARLLPLGLREIHLSGGQWVSNGMSFRRPNMGMGLGGESDWGVWRAQADKVREVRRIVDVTLAEIARQNATARVL</sequence>
<dbReference type="InterPro" id="IPR036822">
    <property type="entry name" value="CutC-like_dom_sf"/>
</dbReference>
<dbReference type="PANTHER" id="PTHR12598:SF0">
    <property type="entry name" value="COPPER HOMEOSTASIS PROTEIN CUTC HOMOLOG"/>
    <property type="match status" value="1"/>
</dbReference>
<dbReference type="EMBL" id="JAACJO010000011">
    <property type="protein sequence ID" value="KAF5352725.1"/>
    <property type="molecule type" value="Genomic_DNA"/>
</dbReference>
<organism evidence="3 4">
    <name type="scientific">Leucocoprinus leucothites</name>
    <dbReference type="NCBI Taxonomy" id="201217"/>
    <lineage>
        <taxon>Eukaryota</taxon>
        <taxon>Fungi</taxon>
        <taxon>Dikarya</taxon>
        <taxon>Basidiomycota</taxon>
        <taxon>Agaricomycotina</taxon>
        <taxon>Agaricomycetes</taxon>
        <taxon>Agaricomycetidae</taxon>
        <taxon>Agaricales</taxon>
        <taxon>Agaricineae</taxon>
        <taxon>Agaricaceae</taxon>
        <taxon>Leucocoprinus</taxon>
    </lineage>
</organism>
<comment type="caution">
    <text evidence="3">The sequence shown here is derived from an EMBL/GenBank/DDBJ whole genome shotgun (WGS) entry which is preliminary data.</text>
</comment>
<dbReference type="Proteomes" id="UP000559027">
    <property type="component" value="Unassembled WGS sequence"/>
</dbReference>
<evidence type="ECO:0000313" key="3">
    <source>
        <dbReference type="EMBL" id="KAF5352725.1"/>
    </source>
</evidence>
<evidence type="ECO:0000256" key="2">
    <source>
        <dbReference type="ARBA" id="ARBA00019014"/>
    </source>
</evidence>
<dbReference type="Gene3D" id="3.20.20.380">
    <property type="entry name" value="Copper homeostasis (CutC) domain"/>
    <property type="match status" value="1"/>
</dbReference>
<gene>
    <name evidence="3" type="ORF">D9756_005879</name>
</gene>
<evidence type="ECO:0000256" key="1">
    <source>
        <dbReference type="ARBA" id="ARBA00007768"/>
    </source>
</evidence>
<protein>
    <recommendedName>
        <fullName evidence="2">Copper homeostasis protein cutC homolog</fullName>
    </recommendedName>
</protein>
<dbReference type="AlphaFoldDB" id="A0A8H5D3A6"/>